<dbReference type="HOGENOM" id="CLU_168321_0_0_11"/>
<feature type="transmembrane region" description="Helical" evidence="1">
    <location>
        <begin position="39"/>
        <end position="57"/>
    </location>
</feature>
<dbReference type="eggNOG" id="ENOG502ZTHW">
    <property type="taxonomic scope" value="Bacteria"/>
</dbReference>
<evidence type="ECO:0000313" key="2">
    <source>
        <dbReference type="EMBL" id="EFQ83074.1"/>
    </source>
</evidence>
<protein>
    <submittedName>
        <fullName evidence="2">Uncharacterized protein</fullName>
    </submittedName>
</protein>
<dbReference type="EMBL" id="ACLF03000006">
    <property type="protein sequence ID" value="EFQ83074.1"/>
    <property type="molecule type" value="Genomic_DNA"/>
</dbReference>
<accession>E2SCX1</accession>
<keyword evidence="1" id="KW-1133">Transmembrane helix</keyword>
<sequence length="73" mass="8011">MKNYDRLVNPASTLGFLMTFLDVQRTRVRDERGASAVEWVLIAAALVLIVGAVVAVLRDAIEGRAEDVGNQIR</sequence>
<keyword evidence="1" id="KW-0812">Transmembrane</keyword>
<reference evidence="2" key="1">
    <citation type="submission" date="2010-08" db="EMBL/GenBank/DDBJ databases">
        <authorList>
            <person name="Muzny D."/>
            <person name="Qin X."/>
            <person name="Buhay C."/>
            <person name="Dugan-Rocha S."/>
            <person name="Ding Y."/>
            <person name="Chen G."/>
            <person name="Hawes A."/>
            <person name="Holder M."/>
            <person name="Jhangiani S."/>
            <person name="Johnson A."/>
            <person name="Khan Z."/>
            <person name="Li Z."/>
            <person name="Liu W."/>
            <person name="Liu X."/>
            <person name="Perez L."/>
            <person name="Shen H."/>
            <person name="Wang Q."/>
            <person name="Watt J."/>
            <person name="Xi L."/>
            <person name="Xin Y."/>
            <person name="Zhou J."/>
            <person name="Deng J."/>
            <person name="Jiang H."/>
            <person name="Liu Y."/>
            <person name="Qu J."/>
            <person name="Song X.-Z."/>
            <person name="Zhang L."/>
            <person name="Villasana D."/>
            <person name="Johnson A."/>
            <person name="Liu J."/>
            <person name="Liyanage D."/>
            <person name="Lorensuhewa L."/>
            <person name="Robinson T."/>
            <person name="Song A."/>
            <person name="Song B.-B."/>
            <person name="Dinh H."/>
            <person name="Thornton R."/>
            <person name="Coyle M."/>
            <person name="Francisco L."/>
            <person name="Jackson L."/>
            <person name="Javaid M."/>
            <person name="Korchina V."/>
            <person name="Kovar C."/>
            <person name="Mata R."/>
            <person name="Mathew T."/>
            <person name="Ngo R."/>
            <person name="Nguyen L."/>
            <person name="Nguyen N."/>
            <person name="Okwuonu G."/>
            <person name="Ongeri F."/>
            <person name="Pham C."/>
            <person name="Simmons D."/>
            <person name="Wilczek-Boney K."/>
            <person name="Hale W."/>
            <person name="Jakkamsetti A."/>
            <person name="Pham P."/>
            <person name="Ruth R."/>
            <person name="San Lucas F."/>
            <person name="Warren J."/>
            <person name="Zhang J."/>
            <person name="Zhao Z."/>
            <person name="Zhou C."/>
            <person name="Zhu D."/>
            <person name="Lee S."/>
            <person name="Bess C."/>
            <person name="Blankenburg K."/>
            <person name="Forbes L."/>
            <person name="Fu Q."/>
            <person name="Gubbala S."/>
            <person name="Hirani K."/>
            <person name="Jayaseelan J.C."/>
            <person name="Lara F."/>
            <person name="Munidasa M."/>
            <person name="Palculict T."/>
            <person name="Patil S."/>
            <person name="Pu L.-L."/>
            <person name="Saada N."/>
            <person name="Tang L."/>
            <person name="Weissenberger G."/>
            <person name="Zhu Y."/>
            <person name="Hemphill L."/>
            <person name="Shang Y."/>
            <person name="Youmans B."/>
            <person name="Ayvaz T."/>
            <person name="Ross M."/>
            <person name="Santibanez J."/>
            <person name="Aqrawi P."/>
            <person name="Gross S."/>
            <person name="Joshi V."/>
            <person name="Fowler G."/>
            <person name="Nazareth L."/>
            <person name="Reid J."/>
            <person name="Worley K."/>
            <person name="Petrosino J."/>
            <person name="Highlander S."/>
            <person name="Gibbs R."/>
        </authorList>
    </citation>
    <scope>NUCLEOTIDE SEQUENCE [LARGE SCALE GENOMIC DNA]</scope>
    <source>
        <strain evidence="2">DSM 15272</strain>
    </source>
</reference>
<proteinExistence type="predicted"/>
<name>E2SCX1_9ACTN</name>
<gene>
    <name evidence="2" type="ORF">HMPREF0063_12283</name>
</gene>
<organism evidence="2 3">
    <name type="scientific">Aeromicrobium marinum DSM 15272</name>
    <dbReference type="NCBI Taxonomy" id="585531"/>
    <lineage>
        <taxon>Bacteria</taxon>
        <taxon>Bacillati</taxon>
        <taxon>Actinomycetota</taxon>
        <taxon>Actinomycetes</taxon>
        <taxon>Propionibacteriales</taxon>
        <taxon>Nocardioidaceae</taxon>
        <taxon>Aeromicrobium</taxon>
    </lineage>
</organism>
<dbReference type="Proteomes" id="UP000003111">
    <property type="component" value="Unassembled WGS sequence"/>
</dbReference>
<dbReference type="AlphaFoldDB" id="E2SCX1"/>
<comment type="caution">
    <text evidence="2">The sequence shown here is derived from an EMBL/GenBank/DDBJ whole genome shotgun (WGS) entry which is preliminary data.</text>
</comment>
<evidence type="ECO:0000256" key="1">
    <source>
        <dbReference type="SAM" id="Phobius"/>
    </source>
</evidence>
<keyword evidence="1" id="KW-0472">Membrane</keyword>
<dbReference type="STRING" id="585531.HMPREF0063_12283"/>
<keyword evidence="3" id="KW-1185">Reference proteome</keyword>
<dbReference type="RefSeq" id="WP_007077375.1">
    <property type="nucleotide sequence ID" value="NZ_CM001024.1"/>
</dbReference>
<evidence type="ECO:0000313" key="3">
    <source>
        <dbReference type="Proteomes" id="UP000003111"/>
    </source>
</evidence>